<protein>
    <submittedName>
        <fullName evidence="2">Uncharacterized protein</fullName>
    </submittedName>
</protein>
<dbReference type="EMBL" id="MLJW01000904">
    <property type="protein sequence ID" value="OIQ81592.1"/>
    <property type="molecule type" value="Genomic_DNA"/>
</dbReference>
<proteinExistence type="predicted"/>
<feature type="compositionally biased region" description="Basic residues" evidence="1">
    <location>
        <begin position="348"/>
        <end position="359"/>
    </location>
</feature>
<feature type="compositionally biased region" description="Basic and acidic residues" evidence="1">
    <location>
        <begin position="323"/>
        <end position="347"/>
    </location>
</feature>
<gene>
    <name evidence="2" type="ORF">GALL_366320</name>
</gene>
<feature type="region of interest" description="Disordered" evidence="1">
    <location>
        <begin position="221"/>
        <end position="242"/>
    </location>
</feature>
<accession>A0A1J5QDR5</accession>
<reference evidence="2" key="1">
    <citation type="submission" date="2016-10" db="EMBL/GenBank/DDBJ databases">
        <title>Sequence of Gallionella enrichment culture.</title>
        <authorList>
            <person name="Poehlein A."/>
            <person name="Muehling M."/>
            <person name="Daniel R."/>
        </authorList>
    </citation>
    <scope>NUCLEOTIDE SEQUENCE</scope>
</reference>
<feature type="compositionally biased region" description="Basic residues" evidence="1">
    <location>
        <begin position="279"/>
        <end position="308"/>
    </location>
</feature>
<feature type="region of interest" description="Disordered" evidence="1">
    <location>
        <begin position="259"/>
        <end position="381"/>
    </location>
</feature>
<evidence type="ECO:0000313" key="2">
    <source>
        <dbReference type="EMBL" id="OIQ81592.1"/>
    </source>
</evidence>
<sequence>MTQRAAQTEIEEGRVAVGRDRRVARHAQRLVLAVGEQRRQPVPRRRGDMAGRAVAAPRIGECEIAAHFLRTQLRLALQPRVVLAVEGVEARILDLVAGDREQRLADHLVGVGENPRPEQLHELRRQRTVAQDARDALRRSGVHFGRIEQRPRRLRLQAVGAAVPEQSALRHPVGRRRGRVRRQLGRARVRRDRATQLRRQRGFAFLVVGTDRERPLPVQIGQRRRRPQPRRAQLSAAGHHRRTAWRRVVAIGRVVARHARQAPRRRQRAVVEQLAAQPGHRRQRLRGRQPQRDRRRIVAARQQRRAPRIARDVAPRQVQLTRGVRDPGRGCRGRAEHDQRGQRDARRSATRAGRKRGRHALCAPAPAGTADRSPPCPPRRL</sequence>
<comment type="caution">
    <text evidence="2">The sequence shown here is derived from an EMBL/GenBank/DDBJ whole genome shotgun (WGS) entry which is preliminary data.</text>
</comment>
<name>A0A1J5QDR5_9ZZZZ</name>
<organism evidence="2">
    <name type="scientific">mine drainage metagenome</name>
    <dbReference type="NCBI Taxonomy" id="410659"/>
    <lineage>
        <taxon>unclassified sequences</taxon>
        <taxon>metagenomes</taxon>
        <taxon>ecological metagenomes</taxon>
    </lineage>
</organism>
<dbReference type="AlphaFoldDB" id="A0A1J5QDR5"/>
<evidence type="ECO:0000256" key="1">
    <source>
        <dbReference type="SAM" id="MobiDB-lite"/>
    </source>
</evidence>
<feature type="compositionally biased region" description="Basic residues" evidence="1">
    <location>
        <begin position="259"/>
        <end position="268"/>
    </location>
</feature>